<gene>
    <name evidence="1" type="ORF">BRAPAZ1V2_A05P38110.2</name>
</gene>
<accession>A0A8D9GCF5</accession>
<dbReference type="Gramene" id="A05p38110.2_BraZ1">
    <property type="protein sequence ID" value="A05p38110.2_BraZ1.CDS"/>
    <property type="gene ID" value="A05g38110.2_BraZ1"/>
</dbReference>
<name>A0A8D9GCF5_BRACM</name>
<dbReference type="GO" id="GO:0005777">
    <property type="term" value="C:peroxisome"/>
    <property type="evidence" value="ECO:0007669"/>
    <property type="project" value="InterPro"/>
</dbReference>
<protein>
    <recommendedName>
        <fullName evidence="3">NYN domain-containing protein</fullName>
    </recommendedName>
</protein>
<organism evidence="1 2">
    <name type="scientific">Brassica campestris</name>
    <name type="common">Field mustard</name>
    <dbReference type="NCBI Taxonomy" id="3711"/>
    <lineage>
        <taxon>Eukaryota</taxon>
        <taxon>Viridiplantae</taxon>
        <taxon>Streptophyta</taxon>
        <taxon>Embryophyta</taxon>
        <taxon>Tracheophyta</taxon>
        <taxon>Spermatophyta</taxon>
        <taxon>Magnoliopsida</taxon>
        <taxon>eudicotyledons</taxon>
        <taxon>Gunneridae</taxon>
        <taxon>Pentapetalae</taxon>
        <taxon>rosids</taxon>
        <taxon>malvids</taxon>
        <taxon>Brassicales</taxon>
        <taxon>Brassicaceae</taxon>
        <taxon>Brassiceae</taxon>
        <taxon>Brassica</taxon>
    </lineage>
</organism>
<evidence type="ECO:0000313" key="1">
    <source>
        <dbReference type="EMBL" id="CAG7877290.1"/>
    </source>
</evidence>
<dbReference type="InterPro" id="IPR024768">
    <property type="entry name" value="Marf1"/>
</dbReference>
<reference evidence="1 2" key="1">
    <citation type="submission" date="2021-07" db="EMBL/GenBank/DDBJ databases">
        <authorList>
            <consortium name="Genoscope - CEA"/>
            <person name="William W."/>
        </authorList>
    </citation>
    <scope>NUCLEOTIDE SEQUENCE [LARGE SCALE GENOMIC DNA]</scope>
</reference>
<dbReference type="PANTHER" id="PTHR14379">
    <property type="entry name" value="LIMKAIN B LKAP"/>
    <property type="match status" value="1"/>
</dbReference>
<evidence type="ECO:0008006" key="3">
    <source>
        <dbReference type="Google" id="ProtNLM"/>
    </source>
</evidence>
<dbReference type="AlphaFoldDB" id="A0A8D9GCF5"/>
<evidence type="ECO:0000313" key="2">
    <source>
        <dbReference type="Proteomes" id="UP000694005"/>
    </source>
</evidence>
<dbReference type="GO" id="GO:0010468">
    <property type="term" value="P:regulation of gene expression"/>
    <property type="evidence" value="ECO:0007669"/>
    <property type="project" value="InterPro"/>
</dbReference>
<dbReference type="Proteomes" id="UP000694005">
    <property type="component" value="Chromosome A05"/>
</dbReference>
<sequence length="706" mass="80686">MYYRLFYALRKKLKPFFFVAEYCTRVFWDVVDFPFPKGLAPETIYQRMKSILEKMGCINHYLSIMAYVSNSETFPDKTAYEKAGINIVTQPERHRFMLRDMAWWDVDSGFLPNFGKSTFMVIISQIEPSLLVFLEGLRNAYKVRLAVPDEDTSLSSSPNLLDNTVTFESLYKSLLLQEDMTREVVVPPLFYPPIQTKPPPLYYPPIQTSPLPSPPIQIYNSPGVFLDLPESLLLACDPYRLNSYIRTSLCFDDDFSIMAYVVDTETSSFPEGWVDAFTSLGITIIPQQAELGAPRAHKMSLDIVLWALDNTATYFQPRDLFVFSGNVKQGTDFYNALEALRDRYYNVRVLPLLETSWPHPHHQMSLRHCPPKEEVVGFSHGVASLYKQNLKVCGVSVFWDVQGCPTDLSVILQALRNKGYRGMVVLIPYLDMDYQGDELFTYDGYACVPSIKVQGDKYTKVARMLLDILFWAMNHDDYARNLMLISQPSKDIDIFVQALERRFFNVIFKPSHEVAIDHRFESLCKSPPHPNSQTRLKSPCRTLTDLSRERNSCPVRISWLVDTCPSKPSDFWNLFSSTLELKGYGGFESVIAYVEKGKTDDEVIKVCTKSGLHVRLTPDGDEFGKFNLMVTDMINLTYACGPYNFLVISSKPFRDVLCDTVFEDLKSRGCNVLFETVDYMVTFGSTLWSAKSFLDTSFTDSSQALA</sequence>
<proteinExistence type="predicted"/>
<dbReference type="EMBL" id="LS974621">
    <property type="protein sequence ID" value="CAG7877290.1"/>
    <property type="molecule type" value="Genomic_DNA"/>
</dbReference>
<dbReference type="PANTHER" id="PTHR14379:SF58">
    <property type="entry name" value="NYN DOMAIN-CONTAINING PROTEIN"/>
    <property type="match status" value="1"/>
</dbReference>